<evidence type="ECO:0000256" key="1">
    <source>
        <dbReference type="SAM" id="MobiDB-lite"/>
    </source>
</evidence>
<feature type="compositionally biased region" description="Basic and acidic residues" evidence="1">
    <location>
        <begin position="328"/>
        <end position="341"/>
    </location>
</feature>
<protein>
    <submittedName>
        <fullName evidence="2">Uncharacterized protein</fullName>
    </submittedName>
</protein>
<organism evidence="2">
    <name type="scientific">Ditylum brightwellii</name>
    <dbReference type="NCBI Taxonomy" id="49249"/>
    <lineage>
        <taxon>Eukaryota</taxon>
        <taxon>Sar</taxon>
        <taxon>Stramenopiles</taxon>
        <taxon>Ochrophyta</taxon>
        <taxon>Bacillariophyta</taxon>
        <taxon>Mediophyceae</taxon>
        <taxon>Lithodesmiophycidae</taxon>
        <taxon>Lithodesmiales</taxon>
        <taxon>Lithodesmiaceae</taxon>
        <taxon>Ditylum</taxon>
    </lineage>
</organism>
<feature type="compositionally biased region" description="Polar residues" evidence="1">
    <location>
        <begin position="291"/>
        <end position="306"/>
    </location>
</feature>
<feature type="region of interest" description="Disordered" evidence="1">
    <location>
        <begin position="321"/>
        <end position="341"/>
    </location>
</feature>
<feature type="region of interest" description="Disordered" evidence="1">
    <location>
        <begin position="175"/>
        <end position="199"/>
    </location>
</feature>
<name>A0A6U4AF34_9STRA</name>
<dbReference type="EMBL" id="HBGN01028044">
    <property type="protein sequence ID" value="CAD9343979.1"/>
    <property type="molecule type" value="Transcribed_RNA"/>
</dbReference>
<accession>A0A6U4AF34</accession>
<evidence type="ECO:0000313" key="2">
    <source>
        <dbReference type="EMBL" id="CAD9343979.1"/>
    </source>
</evidence>
<proteinExistence type="predicted"/>
<sequence>MIHQMNTQFRPRRLPCKARSVPADHTVENAYFDIPQHAEHGMPLVCSYPECSLSGARFKYCAVCEIPVAKRNFARRHSHGLLSLRGFASGENGSGFIPSAKRCRRDSDEQNCSYSEHFSSEIVSPLNLLMSPNNNVGMMLNSLNASSHQEAPICTPIGQDDTFLNPIHQVSSSLMLQEQDKEEEQEEQPRTNHLSPKRERCDVDQIGLQELNASRIREQDNPANPTPCVSGSDLETKGAGVTVMHLTSWERDWNSLLYSRPPTSDRKKMHEWMEKVLSKSEAFADDDDVSTQENGSPSIHDTVHNSSIFSTEDRLLQTFSSNITPHPLLDDEQRTEISKAA</sequence>
<dbReference type="AlphaFoldDB" id="A0A6U4AF34"/>
<gene>
    <name evidence="2" type="ORF">DBRI1063_LOCUS18121</name>
</gene>
<feature type="region of interest" description="Disordered" evidence="1">
    <location>
        <begin position="283"/>
        <end position="306"/>
    </location>
</feature>
<reference evidence="2" key="1">
    <citation type="submission" date="2021-01" db="EMBL/GenBank/DDBJ databases">
        <authorList>
            <person name="Corre E."/>
            <person name="Pelletier E."/>
            <person name="Niang G."/>
            <person name="Scheremetjew M."/>
            <person name="Finn R."/>
            <person name="Kale V."/>
            <person name="Holt S."/>
            <person name="Cochrane G."/>
            <person name="Meng A."/>
            <person name="Brown T."/>
            <person name="Cohen L."/>
        </authorList>
    </citation>
    <scope>NUCLEOTIDE SEQUENCE</scope>
    <source>
        <strain evidence="2">Pop2</strain>
    </source>
</reference>